<accession>I1BHD8</accession>
<dbReference type="VEuPathDB" id="FungiDB:RO3G_00322"/>
<evidence type="ECO:0000313" key="2">
    <source>
        <dbReference type="EMBL" id="EIE75618.1"/>
    </source>
</evidence>
<dbReference type="Proteomes" id="UP000009138">
    <property type="component" value="Unassembled WGS sequence"/>
</dbReference>
<evidence type="ECO:0000256" key="1">
    <source>
        <dbReference type="SAM" id="Phobius"/>
    </source>
</evidence>
<organism evidence="2 3">
    <name type="scientific">Rhizopus delemar (strain RA 99-880 / ATCC MYA-4621 / FGSC 9543 / NRRL 43880)</name>
    <name type="common">Mucormycosis agent</name>
    <name type="synonym">Rhizopus arrhizus var. delemar</name>
    <dbReference type="NCBI Taxonomy" id="246409"/>
    <lineage>
        <taxon>Eukaryota</taxon>
        <taxon>Fungi</taxon>
        <taxon>Fungi incertae sedis</taxon>
        <taxon>Mucoromycota</taxon>
        <taxon>Mucoromycotina</taxon>
        <taxon>Mucoromycetes</taxon>
        <taxon>Mucorales</taxon>
        <taxon>Mucorineae</taxon>
        <taxon>Rhizopodaceae</taxon>
        <taxon>Rhizopus</taxon>
    </lineage>
</organism>
<dbReference type="GeneID" id="93607294"/>
<feature type="transmembrane region" description="Helical" evidence="1">
    <location>
        <begin position="5"/>
        <end position="22"/>
    </location>
</feature>
<dbReference type="RefSeq" id="XP_067511014.1">
    <property type="nucleotide sequence ID" value="XM_067654913.1"/>
</dbReference>
<name>I1BHD8_RHIO9</name>
<keyword evidence="1" id="KW-0472">Membrane</keyword>
<protein>
    <submittedName>
        <fullName evidence="2">Uncharacterized protein</fullName>
    </submittedName>
</protein>
<keyword evidence="1" id="KW-0812">Transmembrane</keyword>
<reference evidence="2 3" key="1">
    <citation type="journal article" date="2009" name="PLoS Genet.">
        <title>Genomic analysis of the basal lineage fungus Rhizopus oryzae reveals a whole-genome duplication.</title>
        <authorList>
            <person name="Ma L.-J."/>
            <person name="Ibrahim A.S."/>
            <person name="Skory C."/>
            <person name="Grabherr M.G."/>
            <person name="Burger G."/>
            <person name="Butler M."/>
            <person name="Elias M."/>
            <person name="Idnurm A."/>
            <person name="Lang B.F."/>
            <person name="Sone T."/>
            <person name="Abe A."/>
            <person name="Calvo S.E."/>
            <person name="Corrochano L.M."/>
            <person name="Engels R."/>
            <person name="Fu J."/>
            <person name="Hansberg W."/>
            <person name="Kim J.-M."/>
            <person name="Kodira C.D."/>
            <person name="Koehrsen M.J."/>
            <person name="Liu B."/>
            <person name="Miranda-Saavedra D."/>
            <person name="O'Leary S."/>
            <person name="Ortiz-Castellanos L."/>
            <person name="Poulter R."/>
            <person name="Rodriguez-Romero J."/>
            <person name="Ruiz-Herrera J."/>
            <person name="Shen Y.-Q."/>
            <person name="Zeng Q."/>
            <person name="Galagan J."/>
            <person name="Birren B.W."/>
            <person name="Cuomo C.A."/>
            <person name="Wickes B.L."/>
        </authorList>
    </citation>
    <scope>NUCLEOTIDE SEQUENCE [LARGE SCALE GENOMIC DNA]</scope>
    <source>
        <strain evidence="3">RA 99-880 / ATCC MYA-4621 / FGSC 9543 / NRRL 43880</strain>
    </source>
</reference>
<keyword evidence="1" id="KW-1133">Transmembrane helix</keyword>
<feature type="transmembrane region" description="Helical" evidence="1">
    <location>
        <begin position="71"/>
        <end position="89"/>
    </location>
</feature>
<dbReference type="EMBL" id="CH476732">
    <property type="protein sequence ID" value="EIE75618.1"/>
    <property type="molecule type" value="Genomic_DNA"/>
</dbReference>
<feature type="transmembrane region" description="Helical" evidence="1">
    <location>
        <begin position="28"/>
        <end position="50"/>
    </location>
</feature>
<proteinExistence type="predicted"/>
<feature type="transmembrane region" description="Helical" evidence="1">
    <location>
        <begin position="95"/>
        <end position="115"/>
    </location>
</feature>
<keyword evidence="3" id="KW-1185">Reference proteome</keyword>
<dbReference type="InParanoid" id="I1BHD8"/>
<dbReference type="AlphaFoldDB" id="I1BHD8"/>
<sequence length="125" mass="14188">MNPSISIGLSFTVITSVLLKLIERQTAIIFLAIQLGAIYGVYLGFCLSVEEKERVFKTDQKNAWSLFDQQTSIEMIFVMVSIVIGVQSIQRQSAAIISLGYILHGVWDFIHHFTFDKVKVPRCFE</sequence>
<evidence type="ECO:0000313" key="3">
    <source>
        <dbReference type="Proteomes" id="UP000009138"/>
    </source>
</evidence>
<gene>
    <name evidence="2" type="ORF">RO3G_00322</name>
</gene>